<dbReference type="EMBL" id="JACIFU010000001">
    <property type="protein sequence ID" value="MBB4172531.1"/>
    <property type="molecule type" value="Genomic_DNA"/>
</dbReference>
<dbReference type="Proteomes" id="UP000565745">
    <property type="component" value="Unassembled WGS sequence"/>
</dbReference>
<sequence length="51" mass="5966">MNKRTNQDRERAIDDNLKKVFEETLDEGIPDRFKDLLSQLKKQDSDQGASK</sequence>
<feature type="domain" description="Anti-sigma factor NepR" evidence="1">
    <location>
        <begin position="11"/>
        <end position="44"/>
    </location>
</feature>
<dbReference type="GO" id="GO:0016787">
    <property type="term" value="F:hydrolase activity"/>
    <property type="evidence" value="ECO:0007669"/>
    <property type="project" value="UniProtKB-KW"/>
</dbReference>
<organism evidence="2 3">
    <name type="scientific">Sulfitobacter noctilucicola</name>
    <dbReference type="NCBI Taxonomy" id="1342301"/>
    <lineage>
        <taxon>Bacteria</taxon>
        <taxon>Pseudomonadati</taxon>
        <taxon>Pseudomonadota</taxon>
        <taxon>Alphaproteobacteria</taxon>
        <taxon>Rhodobacterales</taxon>
        <taxon>Roseobacteraceae</taxon>
        <taxon>Sulfitobacter</taxon>
    </lineage>
</organism>
<evidence type="ECO:0000259" key="1">
    <source>
        <dbReference type="Pfam" id="PF18557"/>
    </source>
</evidence>
<dbReference type="AlphaFoldDB" id="A0A7W6M542"/>
<comment type="caution">
    <text evidence="2">The sequence shown here is derived from an EMBL/GenBank/DDBJ whole genome shotgun (WGS) entry which is preliminary data.</text>
</comment>
<dbReference type="RefSeq" id="WP_025055378.1">
    <property type="nucleotide sequence ID" value="NZ_JACIFU010000001.1"/>
</dbReference>
<proteinExistence type="predicted"/>
<keyword evidence="2" id="KW-0378">Hydrolase</keyword>
<evidence type="ECO:0000313" key="2">
    <source>
        <dbReference type="EMBL" id="MBB4172531.1"/>
    </source>
</evidence>
<dbReference type="Pfam" id="PF18557">
    <property type="entry name" value="NepR"/>
    <property type="match status" value="1"/>
</dbReference>
<reference evidence="2 3" key="1">
    <citation type="submission" date="2020-08" db="EMBL/GenBank/DDBJ databases">
        <title>Genomic Encyclopedia of Type Strains, Phase IV (KMG-IV): sequencing the most valuable type-strain genomes for metagenomic binning, comparative biology and taxonomic classification.</title>
        <authorList>
            <person name="Goeker M."/>
        </authorList>
    </citation>
    <scope>NUCLEOTIDE SEQUENCE [LARGE SCALE GENOMIC DNA]</scope>
    <source>
        <strain evidence="2 3">DSM 101015</strain>
    </source>
</reference>
<keyword evidence="3" id="KW-1185">Reference proteome</keyword>
<dbReference type="OrthoDB" id="7875342at2"/>
<evidence type="ECO:0000313" key="3">
    <source>
        <dbReference type="Proteomes" id="UP000565745"/>
    </source>
</evidence>
<name>A0A7W6M542_9RHOB</name>
<dbReference type="InterPro" id="IPR041649">
    <property type="entry name" value="NepR"/>
</dbReference>
<accession>A0A7W6M542</accession>
<protein>
    <submittedName>
        <fullName evidence="2">5'-deoxynucleotidase YfbR-like HD superfamily hydrolase</fullName>
    </submittedName>
</protein>
<gene>
    <name evidence="2" type="ORF">GGR93_000292</name>
</gene>